<evidence type="ECO:0000313" key="3">
    <source>
        <dbReference type="Proteomes" id="UP000012174"/>
    </source>
</evidence>
<dbReference type="HOGENOM" id="CLU_1927584_0_0_1"/>
<reference evidence="3" key="1">
    <citation type="journal article" date="2013" name="Genome Announc.">
        <title>Draft genome sequence of the grapevine dieback fungus Eutypa lata UCR-EL1.</title>
        <authorList>
            <person name="Blanco-Ulate B."/>
            <person name="Rolshausen P.E."/>
            <person name="Cantu D."/>
        </authorList>
    </citation>
    <scope>NUCLEOTIDE SEQUENCE [LARGE SCALE GENOMIC DNA]</scope>
    <source>
        <strain evidence="3">UCR-EL1</strain>
    </source>
</reference>
<evidence type="ECO:0000259" key="1">
    <source>
        <dbReference type="Pfam" id="PF24809"/>
    </source>
</evidence>
<proteinExistence type="predicted"/>
<feature type="domain" description="DUF7708" evidence="1">
    <location>
        <begin position="64"/>
        <end position="129"/>
    </location>
</feature>
<sequence length="131" mass="14627">MAAQPSLWLGEAFATAKEDFKRSLKNPAQYDFSKVTSIDDVYDEAEKIQRQQAKTKTLRGLNRLQPFLNALNEYSGIIDAFVQAKPEIMSLIWGPLKFLLHAASSLLSVFDKVVKVLADVGMTLPSFQAYA</sequence>
<dbReference type="Pfam" id="PF24809">
    <property type="entry name" value="DUF7708"/>
    <property type="match status" value="1"/>
</dbReference>
<dbReference type="AlphaFoldDB" id="M7SS18"/>
<dbReference type="KEGG" id="ela:UCREL1_6011"/>
<keyword evidence="3" id="KW-1185">Reference proteome</keyword>
<dbReference type="OrthoDB" id="4062651at2759"/>
<evidence type="ECO:0000313" key="2">
    <source>
        <dbReference type="EMBL" id="EMR67027.1"/>
    </source>
</evidence>
<accession>M7SS18</accession>
<gene>
    <name evidence="2" type="ORF">UCREL1_6011</name>
</gene>
<name>M7SS18_EUTLA</name>
<dbReference type="Proteomes" id="UP000012174">
    <property type="component" value="Unassembled WGS sequence"/>
</dbReference>
<organism evidence="2 3">
    <name type="scientific">Eutypa lata (strain UCR-EL1)</name>
    <name type="common">Grapevine dieback disease fungus</name>
    <name type="synonym">Eutypa armeniacae</name>
    <dbReference type="NCBI Taxonomy" id="1287681"/>
    <lineage>
        <taxon>Eukaryota</taxon>
        <taxon>Fungi</taxon>
        <taxon>Dikarya</taxon>
        <taxon>Ascomycota</taxon>
        <taxon>Pezizomycotina</taxon>
        <taxon>Sordariomycetes</taxon>
        <taxon>Xylariomycetidae</taxon>
        <taxon>Xylariales</taxon>
        <taxon>Diatrypaceae</taxon>
        <taxon>Eutypa</taxon>
    </lineage>
</organism>
<dbReference type="InterPro" id="IPR056125">
    <property type="entry name" value="DUF7708"/>
</dbReference>
<dbReference type="EMBL" id="KB706542">
    <property type="protein sequence ID" value="EMR67027.1"/>
    <property type="molecule type" value="Genomic_DNA"/>
</dbReference>
<protein>
    <submittedName>
        <fullName evidence="2">Putative nacht domain protein</fullName>
    </submittedName>
</protein>